<gene>
    <name evidence="4" type="ORF">EBO34_17765</name>
</gene>
<evidence type="ECO:0000256" key="1">
    <source>
        <dbReference type="ARBA" id="ARBA00005323"/>
    </source>
</evidence>
<evidence type="ECO:0000256" key="2">
    <source>
        <dbReference type="ARBA" id="ARBA00023239"/>
    </source>
</evidence>
<evidence type="ECO:0000313" key="4">
    <source>
        <dbReference type="EMBL" id="RNA67037.1"/>
    </source>
</evidence>
<comment type="caution">
    <text evidence="4">The sequence shown here is derived from an EMBL/GenBank/DDBJ whole genome shotgun (WGS) entry which is preliminary data.</text>
</comment>
<dbReference type="SMART" id="SM01119">
    <property type="entry name" value="D-ser_dehydrat"/>
    <property type="match status" value="1"/>
</dbReference>
<dbReference type="PANTHER" id="PTHR28004">
    <property type="entry name" value="ZGC:162816-RELATED"/>
    <property type="match status" value="1"/>
</dbReference>
<dbReference type="InterPro" id="IPR051466">
    <property type="entry name" value="D-amino_acid_metab_enzyme"/>
</dbReference>
<proteinExistence type="inferred from homology"/>
<reference evidence="4 5" key="1">
    <citation type="submission" date="2018-10" db="EMBL/GenBank/DDBJ databases">
        <title>Bacillus Keqinensis sp. nov., a moderately halophilic bacterium isolated from a saline-alkaline lake.</title>
        <authorList>
            <person name="Wang H."/>
        </authorList>
    </citation>
    <scope>NUCLEOTIDE SEQUENCE [LARGE SCALE GENOMIC DNA]</scope>
    <source>
        <strain evidence="4 5">KQ-3</strain>
    </source>
</reference>
<dbReference type="RefSeq" id="WP_122901076.1">
    <property type="nucleotide sequence ID" value="NZ_RHIB01000003.1"/>
</dbReference>
<dbReference type="InterPro" id="IPR029066">
    <property type="entry name" value="PLP-binding_barrel"/>
</dbReference>
<dbReference type="SUPFAM" id="SSF51419">
    <property type="entry name" value="PLP-binding barrel"/>
    <property type="match status" value="1"/>
</dbReference>
<dbReference type="AlphaFoldDB" id="A0A3M7TPU4"/>
<dbReference type="Proteomes" id="UP000278746">
    <property type="component" value="Unassembled WGS sequence"/>
</dbReference>
<accession>A0A3M7TPU4</accession>
<evidence type="ECO:0000259" key="3">
    <source>
        <dbReference type="SMART" id="SM01119"/>
    </source>
</evidence>
<dbReference type="PANTHER" id="PTHR28004:SF2">
    <property type="entry name" value="D-SERINE DEHYDRATASE"/>
    <property type="match status" value="1"/>
</dbReference>
<dbReference type="Gene3D" id="3.20.20.10">
    <property type="entry name" value="Alanine racemase"/>
    <property type="match status" value="1"/>
</dbReference>
<dbReference type="GO" id="GO:0008721">
    <property type="term" value="F:D-serine ammonia-lyase activity"/>
    <property type="evidence" value="ECO:0007669"/>
    <property type="project" value="TreeGrafter"/>
</dbReference>
<dbReference type="InterPro" id="IPR026956">
    <property type="entry name" value="D-ser_dehydrat-like_dom"/>
</dbReference>
<sequence length="370" mass="39638">MKTWKEAPTPVLVLDLEKMNRNIERMAASARKNNVKLRPHIKTHKSLEVAKRQIHAGATGLTVATLSEAEVFQNAGFDDLLVAFPLRSEEKIARFVALAKRGRLIATIDDIVQAGRLDEAAATAGMRVEVWVKVNSGLNRCGVDPGEEAVSLVKDIAPLQALQVTGLYTHAGHAYGAGAQEDRERIAKEEAEAVVRSAEACENAGFPIENRSVGSTPTYEWSGAYDGITEVRPGNAVFFDGVQEGLGVCTMDECALTVTASVVSGKKDRLIVDAGSKSLTLEKGAHGNASVTGFGTIVEPVTLAGKSLTRLSEEHGILDFPDGAPAITDEVIRIIPNHACTAVNLYDHYLVVEGDTIADRWPVDARGCNT</sequence>
<dbReference type="InterPro" id="IPR001608">
    <property type="entry name" value="Ala_racemase_N"/>
</dbReference>
<organism evidence="4 5">
    <name type="scientific">Alteribacter keqinensis</name>
    <dbReference type="NCBI Taxonomy" id="2483800"/>
    <lineage>
        <taxon>Bacteria</taxon>
        <taxon>Bacillati</taxon>
        <taxon>Bacillota</taxon>
        <taxon>Bacilli</taxon>
        <taxon>Bacillales</taxon>
        <taxon>Bacillaceae</taxon>
        <taxon>Alteribacter</taxon>
    </lineage>
</organism>
<dbReference type="GO" id="GO:0036088">
    <property type="term" value="P:D-serine catabolic process"/>
    <property type="evidence" value="ECO:0007669"/>
    <property type="project" value="TreeGrafter"/>
</dbReference>
<evidence type="ECO:0000313" key="5">
    <source>
        <dbReference type="Proteomes" id="UP000278746"/>
    </source>
</evidence>
<dbReference type="Gene3D" id="2.40.37.20">
    <property type="entry name" value="D-serine dehydratase-like domain"/>
    <property type="match status" value="1"/>
</dbReference>
<protein>
    <submittedName>
        <fullName evidence="4">D-TA family PLP-dependent enzyme</fullName>
    </submittedName>
</protein>
<dbReference type="OrthoDB" id="9788869at2"/>
<feature type="domain" description="D-serine dehydratase-like" evidence="3">
    <location>
        <begin position="255"/>
        <end position="353"/>
    </location>
</feature>
<dbReference type="Pfam" id="PF01168">
    <property type="entry name" value="Ala_racemase_N"/>
    <property type="match status" value="1"/>
</dbReference>
<keyword evidence="2" id="KW-0456">Lyase</keyword>
<dbReference type="InterPro" id="IPR042208">
    <property type="entry name" value="D-ser_dehydrat-like_sf"/>
</dbReference>
<dbReference type="Pfam" id="PF14031">
    <property type="entry name" value="D-ser_dehydrat"/>
    <property type="match status" value="1"/>
</dbReference>
<dbReference type="EMBL" id="RHIB01000003">
    <property type="protein sequence ID" value="RNA67037.1"/>
    <property type="molecule type" value="Genomic_DNA"/>
</dbReference>
<keyword evidence="5" id="KW-1185">Reference proteome</keyword>
<name>A0A3M7TPU4_9BACI</name>
<comment type="similarity">
    <text evidence="1">Belongs to the DSD1 family.</text>
</comment>